<dbReference type="EMBL" id="VOBR01000006">
    <property type="protein sequence ID" value="TWP52131.1"/>
    <property type="molecule type" value="Genomic_DNA"/>
</dbReference>
<evidence type="ECO:0000256" key="1">
    <source>
        <dbReference type="SAM" id="Phobius"/>
    </source>
</evidence>
<feature type="transmembrane region" description="Helical" evidence="1">
    <location>
        <begin position="46"/>
        <end position="66"/>
    </location>
</feature>
<sequence>MGSLLSTHPVDNRRRRLVGRIALAVSVLCSLLLVAMAVVDLHGAEYALLLAVFPLMFAAPSAAVLLRQAARGDEVFELYEGGLAHTVGGVRRSWTWDQVRAIDVSERGPGSLTGSDVDCAIRFDDGELVRFTGLTQDCREIIGALGVHRADAASEPARQPNQRRAVTVLSLITLACAGTATWAITSTAGSTDGEANFGFAMLAVVCAVTGFFSGLFLLMTVRHGGRL</sequence>
<gene>
    <name evidence="2" type="ORF">FKR81_11150</name>
</gene>
<protein>
    <recommendedName>
        <fullName evidence="4">PH domain-containing protein</fullName>
    </recommendedName>
</protein>
<accession>A0A563EXD0</accession>
<dbReference type="Proteomes" id="UP000316639">
    <property type="component" value="Unassembled WGS sequence"/>
</dbReference>
<evidence type="ECO:0008006" key="4">
    <source>
        <dbReference type="Google" id="ProtNLM"/>
    </source>
</evidence>
<reference evidence="2 3" key="1">
    <citation type="submission" date="2019-07" db="EMBL/GenBank/DDBJ databases">
        <title>Lentzea xizangensis sp. nov., isolated from Qinghai-Tibetan Plateau Soils.</title>
        <authorList>
            <person name="Huang J."/>
        </authorList>
    </citation>
    <scope>NUCLEOTIDE SEQUENCE [LARGE SCALE GENOMIC DNA]</scope>
    <source>
        <strain evidence="2 3">FXJ1.1311</strain>
    </source>
</reference>
<keyword evidence="1" id="KW-0812">Transmembrane</keyword>
<proteinExistence type="predicted"/>
<dbReference type="OrthoDB" id="3700796at2"/>
<dbReference type="RefSeq" id="WP_146350927.1">
    <property type="nucleotide sequence ID" value="NZ_VOBR01000006.1"/>
</dbReference>
<keyword evidence="3" id="KW-1185">Reference proteome</keyword>
<keyword evidence="1" id="KW-0472">Membrane</keyword>
<organism evidence="2 3">
    <name type="scientific">Lentzea tibetensis</name>
    <dbReference type="NCBI Taxonomy" id="2591470"/>
    <lineage>
        <taxon>Bacteria</taxon>
        <taxon>Bacillati</taxon>
        <taxon>Actinomycetota</taxon>
        <taxon>Actinomycetes</taxon>
        <taxon>Pseudonocardiales</taxon>
        <taxon>Pseudonocardiaceae</taxon>
        <taxon>Lentzea</taxon>
    </lineage>
</organism>
<keyword evidence="1" id="KW-1133">Transmembrane helix</keyword>
<feature type="transmembrane region" description="Helical" evidence="1">
    <location>
        <begin position="165"/>
        <end position="185"/>
    </location>
</feature>
<feature type="transmembrane region" description="Helical" evidence="1">
    <location>
        <begin position="197"/>
        <end position="221"/>
    </location>
</feature>
<dbReference type="AlphaFoldDB" id="A0A563EXD0"/>
<name>A0A563EXD0_9PSEU</name>
<evidence type="ECO:0000313" key="2">
    <source>
        <dbReference type="EMBL" id="TWP52131.1"/>
    </source>
</evidence>
<evidence type="ECO:0000313" key="3">
    <source>
        <dbReference type="Proteomes" id="UP000316639"/>
    </source>
</evidence>
<feature type="transmembrane region" description="Helical" evidence="1">
    <location>
        <begin position="21"/>
        <end position="40"/>
    </location>
</feature>
<comment type="caution">
    <text evidence="2">The sequence shown here is derived from an EMBL/GenBank/DDBJ whole genome shotgun (WGS) entry which is preliminary data.</text>
</comment>